<feature type="transmembrane region" description="Helical" evidence="1">
    <location>
        <begin position="6"/>
        <end position="25"/>
    </location>
</feature>
<keyword evidence="1" id="KW-0472">Membrane</keyword>
<keyword evidence="3" id="KW-1185">Reference proteome</keyword>
<dbReference type="InterPro" id="IPR010721">
    <property type="entry name" value="UstE-like"/>
</dbReference>
<protein>
    <submittedName>
        <fullName evidence="2">Uncharacterized protein</fullName>
    </submittedName>
</protein>
<feature type="transmembrane region" description="Helical" evidence="1">
    <location>
        <begin position="136"/>
        <end position="156"/>
    </location>
</feature>
<dbReference type="PANTHER" id="PTHR32251:SF17">
    <property type="entry name" value="STEROID 5-ALPHA REDUCTASE C-TERMINAL DOMAIN-CONTAINING PROTEIN"/>
    <property type="match status" value="1"/>
</dbReference>
<dbReference type="GO" id="GO:0016020">
    <property type="term" value="C:membrane"/>
    <property type="evidence" value="ECO:0007669"/>
    <property type="project" value="TreeGrafter"/>
</dbReference>
<sequence>MMTIVSVLGLNFGIVLVMFVLLWLVSLKLEDASIVDPFWGMGFVIVAWATYVELESPGQRATLMLALTTLWGLRLSAYLFWRNWGKAEDRRYKAMREKHGERFWWVSLFTVFLLQAVLLWFISWPVQLGMLSGKPFGLLDAVGTLVCLLGITFESVGDWQLARFKSNPANEGKVLDQGLWHYTRHPNYFGDFCVWWGLYLVAVAGGAWWTIASPLVMSLFLMRVSGVTLLESTIVERRPKYQNYIERTNAFFPGPPG</sequence>
<dbReference type="PROSITE" id="PS50244">
    <property type="entry name" value="S5A_REDUCTASE"/>
    <property type="match status" value="1"/>
</dbReference>
<dbReference type="Gene3D" id="1.20.120.1630">
    <property type="match status" value="1"/>
</dbReference>
<evidence type="ECO:0000313" key="3">
    <source>
        <dbReference type="Proteomes" id="UP000318437"/>
    </source>
</evidence>
<evidence type="ECO:0000313" key="2">
    <source>
        <dbReference type="EMBL" id="TWU27475.1"/>
    </source>
</evidence>
<feature type="transmembrane region" description="Helical" evidence="1">
    <location>
        <begin position="63"/>
        <end position="81"/>
    </location>
</feature>
<feature type="transmembrane region" description="Helical" evidence="1">
    <location>
        <begin position="32"/>
        <end position="51"/>
    </location>
</feature>
<evidence type="ECO:0000256" key="1">
    <source>
        <dbReference type="SAM" id="Phobius"/>
    </source>
</evidence>
<comment type="caution">
    <text evidence="2">The sequence shown here is derived from an EMBL/GenBank/DDBJ whole genome shotgun (WGS) entry which is preliminary data.</text>
</comment>
<dbReference type="EMBL" id="SJPS01000003">
    <property type="protein sequence ID" value="TWU27475.1"/>
    <property type="molecule type" value="Genomic_DNA"/>
</dbReference>
<dbReference type="Pfam" id="PF06966">
    <property type="entry name" value="DUF1295"/>
    <property type="match status" value="1"/>
</dbReference>
<proteinExistence type="predicted"/>
<organism evidence="2 3">
    <name type="scientific">Bythopirellula polymerisocia</name>
    <dbReference type="NCBI Taxonomy" id="2528003"/>
    <lineage>
        <taxon>Bacteria</taxon>
        <taxon>Pseudomonadati</taxon>
        <taxon>Planctomycetota</taxon>
        <taxon>Planctomycetia</taxon>
        <taxon>Pirellulales</taxon>
        <taxon>Lacipirellulaceae</taxon>
        <taxon>Bythopirellula</taxon>
    </lineage>
</organism>
<dbReference type="AlphaFoldDB" id="A0A5C6CUD8"/>
<dbReference type="PANTHER" id="PTHR32251">
    <property type="entry name" value="3-OXO-5-ALPHA-STEROID 4-DEHYDROGENASE"/>
    <property type="match status" value="1"/>
</dbReference>
<gene>
    <name evidence="2" type="ORF">Pla144_22490</name>
</gene>
<feature type="transmembrane region" description="Helical" evidence="1">
    <location>
        <begin position="188"/>
        <end position="209"/>
    </location>
</feature>
<keyword evidence="1" id="KW-1133">Transmembrane helix</keyword>
<accession>A0A5C6CUD8</accession>
<keyword evidence="1" id="KW-0812">Transmembrane</keyword>
<feature type="transmembrane region" description="Helical" evidence="1">
    <location>
        <begin position="102"/>
        <end position="124"/>
    </location>
</feature>
<reference evidence="2 3" key="1">
    <citation type="submission" date="2019-02" db="EMBL/GenBank/DDBJ databases">
        <title>Deep-cultivation of Planctomycetes and their phenomic and genomic characterization uncovers novel biology.</title>
        <authorList>
            <person name="Wiegand S."/>
            <person name="Jogler M."/>
            <person name="Boedeker C."/>
            <person name="Pinto D."/>
            <person name="Vollmers J."/>
            <person name="Rivas-Marin E."/>
            <person name="Kohn T."/>
            <person name="Peeters S.H."/>
            <person name="Heuer A."/>
            <person name="Rast P."/>
            <person name="Oberbeckmann S."/>
            <person name="Bunk B."/>
            <person name="Jeske O."/>
            <person name="Meyerdierks A."/>
            <person name="Storesund J.E."/>
            <person name="Kallscheuer N."/>
            <person name="Luecker S."/>
            <person name="Lage O.M."/>
            <person name="Pohl T."/>
            <person name="Merkel B.J."/>
            <person name="Hornburger P."/>
            <person name="Mueller R.-W."/>
            <person name="Bruemmer F."/>
            <person name="Labrenz M."/>
            <person name="Spormann A.M."/>
            <person name="Op Den Camp H."/>
            <person name="Overmann J."/>
            <person name="Amann R."/>
            <person name="Jetten M.S.M."/>
            <person name="Mascher T."/>
            <person name="Medema M.H."/>
            <person name="Devos D.P."/>
            <person name="Kaster A.-K."/>
            <person name="Ovreas L."/>
            <person name="Rohde M."/>
            <person name="Galperin M.Y."/>
            <person name="Jogler C."/>
        </authorList>
    </citation>
    <scope>NUCLEOTIDE SEQUENCE [LARGE SCALE GENOMIC DNA]</scope>
    <source>
        <strain evidence="2 3">Pla144</strain>
    </source>
</reference>
<dbReference type="Proteomes" id="UP000318437">
    <property type="component" value="Unassembled WGS sequence"/>
</dbReference>
<dbReference type="RefSeq" id="WP_231936306.1">
    <property type="nucleotide sequence ID" value="NZ_SJPS01000003.1"/>
</dbReference>
<name>A0A5C6CUD8_9BACT</name>